<proteinExistence type="predicted"/>
<sequence length="265" mass="30695">MKNTEAKLPSAMVSPTFLRIKISIPTLDIIEVAISKHNKYRRRRAKRIKYLLIDGSTSQQDRFRHIAQFNDLEEDVDVIMISTKGGGEGINLCAVNRIIIFDVCWNPCNDSQSMCRSYRFGQTKPVFVYRFVTIGTIEKKVYDLQIRKEGVAKRIVGEKTTERNTIEDFEDSLLHAHAKVADGKEAETQAFLHKDPLLENIVIEMHDTSASVSNEDGNNTTDNMATERKWIIAWFEQETMFEDDLDQQCTPDEKMEIYRYSRRCR</sequence>
<comment type="caution">
    <text evidence="1">The sequence shown here is derived from an EMBL/GenBank/DDBJ whole genome shotgun (WGS) entry which is preliminary data.</text>
</comment>
<dbReference type="EMBL" id="CM047587">
    <property type="protein sequence ID" value="KAI9907691.1"/>
    <property type="molecule type" value="Genomic_DNA"/>
</dbReference>
<name>A0ACC0VNM6_9STRA</name>
<reference evidence="1 2" key="1">
    <citation type="journal article" date="2022" name="bioRxiv">
        <title>The genome of the oomycete Peronosclerospora sorghi, a cosmopolitan pathogen of maize and sorghum, is inflated with dispersed pseudogenes.</title>
        <authorList>
            <person name="Fletcher K."/>
            <person name="Martin F."/>
            <person name="Isakeit T."/>
            <person name="Cavanaugh K."/>
            <person name="Magill C."/>
            <person name="Michelmore R."/>
        </authorList>
    </citation>
    <scope>NUCLEOTIDE SEQUENCE [LARGE SCALE GENOMIC DNA]</scope>
    <source>
        <strain evidence="1">P6</strain>
    </source>
</reference>
<accession>A0ACC0VNM6</accession>
<keyword evidence="2" id="KW-1185">Reference proteome</keyword>
<evidence type="ECO:0000313" key="2">
    <source>
        <dbReference type="Proteomes" id="UP001163321"/>
    </source>
</evidence>
<dbReference type="Proteomes" id="UP001163321">
    <property type="component" value="Chromosome 8"/>
</dbReference>
<protein>
    <submittedName>
        <fullName evidence="1">Uncharacterized protein</fullName>
    </submittedName>
</protein>
<evidence type="ECO:0000313" key="1">
    <source>
        <dbReference type="EMBL" id="KAI9907691.1"/>
    </source>
</evidence>
<organism evidence="1 2">
    <name type="scientific">Peronosclerospora sorghi</name>
    <dbReference type="NCBI Taxonomy" id="230839"/>
    <lineage>
        <taxon>Eukaryota</taxon>
        <taxon>Sar</taxon>
        <taxon>Stramenopiles</taxon>
        <taxon>Oomycota</taxon>
        <taxon>Peronosporomycetes</taxon>
        <taxon>Peronosporales</taxon>
        <taxon>Peronosporaceae</taxon>
        <taxon>Peronosclerospora</taxon>
    </lineage>
</organism>
<gene>
    <name evidence="1" type="ORF">PsorP6_002789</name>
</gene>